<feature type="region of interest" description="Disordered" evidence="1">
    <location>
        <begin position="112"/>
        <end position="144"/>
    </location>
</feature>
<feature type="compositionally biased region" description="Basic and acidic residues" evidence="1">
    <location>
        <begin position="114"/>
        <end position="125"/>
    </location>
</feature>
<protein>
    <submittedName>
        <fullName evidence="2">Membrane anchored junction protein</fullName>
    </submittedName>
</protein>
<organism evidence="2 3">
    <name type="scientific">Dicentrarchus labrax</name>
    <name type="common">European seabass</name>
    <name type="synonym">Morone labrax</name>
    <dbReference type="NCBI Taxonomy" id="13489"/>
    <lineage>
        <taxon>Eukaryota</taxon>
        <taxon>Metazoa</taxon>
        <taxon>Chordata</taxon>
        <taxon>Craniata</taxon>
        <taxon>Vertebrata</taxon>
        <taxon>Euteleostomi</taxon>
        <taxon>Actinopterygii</taxon>
        <taxon>Neopterygii</taxon>
        <taxon>Teleostei</taxon>
        <taxon>Neoteleostei</taxon>
        <taxon>Acanthomorphata</taxon>
        <taxon>Eupercaria</taxon>
        <taxon>Moronidae</taxon>
        <taxon>Dicentrarchus</taxon>
    </lineage>
</organism>
<reference evidence="2" key="2">
    <citation type="submission" date="2025-09" db="UniProtKB">
        <authorList>
            <consortium name="Ensembl"/>
        </authorList>
    </citation>
    <scope>IDENTIFICATION</scope>
</reference>
<dbReference type="GO" id="GO:0070197">
    <property type="term" value="P:meiotic attachment of telomere to nuclear envelope"/>
    <property type="evidence" value="ECO:0007669"/>
    <property type="project" value="TreeGrafter"/>
</dbReference>
<dbReference type="GO" id="GO:0005637">
    <property type="term" value="C:nuclear inner membrane"/>
    <property type="evidence" value="ECO:0007669"/>
    <property type="project" value="TreeGrafter"/>
</dbReference>
<sequence length="270" mass="30361">MPLQPFSFPFPESRFIKAGHFIYKFKIRGGSSYSGEEDLGGNGFNQELEEIIRAVLGNLDSLQPFSSTHFSVFPYKKNWDGVSKVMCEHYEKNLKPYPFTLILYLEKNMQNGNHPEKKLSPEKEVAQQIPSVSEPQSKRCKKNSPLEEALLKDLISDMETESKVSVVRLHMDNPHAGEGVKEDLRHADKKGTKESDEQRSGVSTIRGSGTPGEVHPGTNQDMGDEEDEEDEEDEGSEQEEDADPGKPAKSGILTRLASHIFPFSLFFRDP</sequence>
<dbReference type="OMA" id="EHQHTVK"/>
<dbReference type="GO" id="GO:0003677">
    <property type="term" value="F:DNA binding"/>
    <property type="evidence" value="ECO:0007669"/>
    <property type="project" value="InterPro"/>
</dbReference>
<evidence type="ECO:0000313" key="3">
    <source>
        <dbReference type="Proteomes" id="UP000694389"/>
    </source>
</evidence>
<dbReference type="AlphaFoldDB" id="A0A8P4KSL1"/>
<dbReference type="Pfam" id="PF15077">
    <property type="entry name" value="MAJIN"/>
    <property type="match status" value="1"/>
</dbReference>
<dbReference type="GeneID" id="127379407"/>
<feature type="region of interest" description="Disordered" evidence="1">
    <location>
        <begin position="172"/>
        <end position="253"/>
    </location>
</feature>
<dbReference type="PANTHER" id="PTHR35824:SF1">
    <property type="entry name" value="MEMBRANE-ANCHORED JUNCTION PROTEIN"/>
    <property type="match status" value="1"/>
</dbReference>
<feature type="compositionally biased region" description="Basic and acidic residues" evidence="1">
    <location>
        <begin position="172"/>
        <end position="199"/>
    </location>
</feature>
<dbReference type="Ensembl" id="ENSDLAT00005088385.1">
    <property type="protein sequence ID" value="ENSDLAP00005081028.1"/>
    <property type="gene ID" value="ENSDLAG00005030779.1"/>
</dbReference>
<reference evidence="2" key="1">
    <citation type="submission" date="2025-08" db="UniProtKB">
        <authorList>
            <consortium name="Ensembl"/>
        </authorList>
    </citation>
    <scope>IDENTIFICATION</scope>
</reference>
<dbReference type="InterPro" id="IPR027816">
    <property type="entry name" value="MAJIN"/>
</dbReference>
<dbReference type="RefSeq" id="XP_051284903.1">
    <property type="nucleotide sequence ID" value="XM_051428943.1"/>
</dbReference>
<name>A0A8P4KSL1_DICLA</name>
<gene>
    <name evidence="2" type="primary">LOC127379407</name>
</gene>
<dbReference type="Proteomes" id="UP000694389">
    <property type="component" value="Unassembled WGS sequence"/>
</dbReference>
<evidence type="ECO:0000313" key="2">
    <source>
        <dbReference type="Ensembl" id="ENSDLAP00005081028.1"/>
    </source>
</evidence>
<dbReference type="GeneTree" id="ENSGT00390000007971"/>
<dbReference type="GO" id="GO:0007129">
    <property type="term" value="P:homologous chromosome pairing at meiosis"/>
    <property type="evidence" value="ECO:0007669"/>
    <property type="project" value="TreeGrafter"/>
</dbReference>
<proteinExistence type="predicted"/>
<dbReference type="PANTHER" id="PTHR35824">
    <property type="entry name" value="MEMBRANE-ANCHORED JUNCTION PROTEIN MAJIN"/>
    <property type="match status" value="1"/>
</dbReference>
<accession>A0A8P4KSL1</accession>
<feature type="compositionally biased region" description="Acidic residues" evidence="1">
    <location>
        <begin position="222"/>
        <end position="242"/>
    </location>
</feature>
<dbReference type="RefSeq" id="XP_051284904.1">
    <property type="nucleotide sequence ID" value="XM_051428944.1"/>
</dbReference>
<keyword evidence="3" id="KW-1185">Reference proteome</keyword>
<dbReference type="OrthoDB" id="6162963at2759"/>
<evidence type="ECO:0000256" key="1">
    <source>
        <dbReference type="SAM" id="MobiDB-lite"/>
    </source>
</evidence>